<dbReference type="RefSeq" id="WP_104379668.1">
    <property type="nucleotide sequence ID" value="NZ_PSZC01000001.1"/>
</dbReference>
<protein>
    <submittedName>
        <fullName evidence="1">Uncharacterized protein</fullName>
    </submittedName>
</protein>
<dbReference type="InterPro" id="IPR027417">
    <property type="entry name" value="P-loop_NTPase"/>
</dbReference>
<dbReference type="EMBL" id="PSZC01000001">
    <property type="protein sequence ID" value="PPJ40121.1"/>
    <property type="molecule type" value="Genomic_DNA"/>
</dbReference>
<evidence type="ECO:0000313" key="2">
    <source>
        <dbReference type="Proteomes" id="UP000239874"/>
    </source>
</evidence>
<sequence length="87" mass="9777">MKQLSPRTSMQVIGIPDAYDLPEYQGYGYIRTAEGAITRFRAPNPSYRVYSKTIAEDVEGCGVFLTTGVSSVLADYHSSRLRDRRPE</sequence>
<comment type="caution">
    <text evidence="1">The sequence shown here is derived from an EMBL/GenBank/DDBJ whole genome shotgun (WGS) entry which is preliminary data.</text>
</comment>
<dbReference type="Gene3D" id="3.40.50.300">
    <property type="entry name" value="P-loop containing nucleotide triphosphate hydrolases"/>
    <property type="match status" value="1"/>
</dbReference>
<organism evidence="1 2">
    <name type="scientific">Nocardia nova</name>
    <dbReference type="NCBI Taxonomy" id="37330"/>
    <lineage>
        <taxon>Bacteria</taxon>
        <taxon>Bacillati</taxon>
        <taxon>Actinomycetota</taxon>
        <taxon>Actinomycetes</taxon>
        <taxon>Mycobacteriales</taxon>
        <taxon>Nocardiaceae</taxon>
        <taxon>Nocardia</taxon>
    </lineage>
</organism>
<evidence type="ECO:0000313" key="1">
    <source>
        <dbReference type="EMBL" id="PPJ40121.1"/>
    </source>
</evidence>
<name>A0A2S6AY32_9NOCA</name>
<gene>
    <name evidence="1" type="ORF">C5E45_03360</name>
</gene>
<dbReference type="Proteomes" id="UP000239874">
    <property type="component" value="Unassembled WGS sequence"/>
</dbReference>
<reference evidence="1 2" key="1">
    <citation type="submission" date="2018-02" db="EMBL/GenBank/DDBJ databases">
        <title>8 Nocardia nova and 1 Nocardia cyriacigeorgica strain used for evolution to TMP-SMX.</title>
        <authorList>
            <person name="Mehta H."/>
            <person name="Weng J."/>
            <person name="Shamoo Y."/>
        </authorList>
    </citation>
    <scope>NUCLEOTIDE SEQUENCE [LARGE SCALE GENOMIC DNA]</scope>
    <source>
        <strain evidence="1 2">MDA3139</strain>
    </source>
</reference>
<proteinExistence type="predicted"/>
<dbReference type="OrthoDB" id="9807790at2"/>
<dbReference type="AlphaFoldDB" id="A0A2S6AY32"/>
<accession>A0A2S6AY32</accession>